<evidence type="ECO:0000256" key="5">
    <source>
        <dbReference type="SAM" id="Phobius"/>
    </source>
</evidence>
<accession>A0A1F7GYT9</accession>
<keyword evidence="2 5" id="KW-0812">Transmembrane</keyword>
<evidence type="ECO:0000256" key="3">
    <source>
        <dbReference type="ARBA" id="ARBA00022989"/>
    </source>
</evidence>
<organism evidence="7 8">
    <name type="scientific">Candidatus Roizmanbacteria bacterium RIFCSPHIGHO2_02_FULL_38_11</name>
    <dbReference type="NCBI Taxonomy" id="1802039"/>
    <lineage>
        <taxon>Bacteria</taxon>
        <taxon>Candidatus Roizmaniibacteriota</taxon>
    </lineage>
</organism>
<feature type="transmembrane region" description="Helical" evidence="5">
    <location>
        <begin position="98"/>
        <end position="115"/>
    </location>
</feature>
<feature type="transmembrane region" description="Helical" evidence="5">
    <location>
        <begin position="257"/>
        <end position="275"/>
    </location>
</feature>
<dbReference type="InterPro" id="IPR007016">
    <property type="entry name" value="O-antigen_ligase-rel_domated"/>
</dbReference>
<evidence type="ECO:0000256" key="1">
    <source>
        <dbReference type="ARBA" id="ARBA00004141"/>
    </source>
</evidence>
<dbReference type="AlphaFoldDB" id="A0A1F7GYT9"/>
<dbReference type="Pfam" id="PF04932">
    <property type="entry name" value="Wzy_C"/>
    <property type="match status" value="1"/>
</dbReference>
<dbReference type="EMBL" id="MFZO01000039">
    <property type="protein sequence ID" value="OGK24101.1"/>
    <property type="molecule type" value="Genomic_DNA"/>
</dbReference>
<feature type="domain" description="O-antigen ligase-related" evidence="6">
    <location>
        <begin position="216"/>
        <end position="341"/>
    </location>
</feature>
<feature type="transmembrane region" description="Helical" evidence="5">
    <location>
        <begin position="122"/>
        <end position="143"/>
    </location>
</feature>
<dbReference type="Proteomes" id="UP000177913">
    <property type="component" value="Unassembled WGS sequence"/>
</dbReference>
<feature type="transmembrane region" description="Helical" evidence="5">
    <location>
        <begin position="362"/>
        <end position="379"/>
    </location>
</feature>
<evidence type="ECO:0000313" key="8">
    <source>
        <dbReference type="Proteomes" id="UP000177913"/>
    </source>
</evidence>
<sequence>MNGFWKHNSFSRILLFLFILFLPTQLGKHFFFDFSYLSGVRVDYLAPTIYVTDILAFILIFLNLKSLLEFFRNKKILTLLFILFLDILISQFPPVSMYRYIKIIEFIGIIFIFRQARLSKRLLLLGLLIGGIFEFSLSLAQFVNKHSLQGLFYFFGERRLDLSLPGIAKASLAGVEILRPYGTFSHPNSMAGFYLLVYFFLLSRKKFGNSLLKNSLLLISSLLIFLSFSKTAIIFYIILNFIYLWRSPLIKTCKLCLISRIFVLSIVSLVFLQATTDPLTIQKRLQLMQNALLIIAKRPLFGVGLGNYLLAQQQFPQRFADFLNQPVHNIFLLLLSEIGIAITAALYFIFRKEFKIAFKNSPYIFLVVLLTGLFDHYWLTLQQNFLLIGLILGVL</sequence>
<evidence type="ECO:0000256" key="2">
    <source>
        <dbReference type="ARBA" id="ARBA00022692"/>
    </source>
</evidence>
<feature type="transmembrane region" description="Helical" evidence="5">
    <location>
        <begin position="44"/>
        <end position="64"/>
    </location>
</feature>
<dbReference type="PANTHER" id="PTHR37422">
    <property type="entry name" value="TEICHURONIC ACID BIOSYNTHESIS PROTEIN TUAE"/>
    <property type="match status" value="1"/>
</dbReference>
<evidence type="ECO:0000313" key="7">
    <source>
        <dbReference type="EMBL" id="OGK24101.1"/>
    </source>
</evidence>
<evidence type="ECO:0000259" key="6">
    <source>
        <dbReference type="Pfam" id="PF04932"/>
    </source>
</evidence>
<feature type="transmembrane region" description="Helical" evidence="5">
    <location>
        <begin position="76"/>
        <end position="92"/>
    </location>
</feature>
<comment type="caution">
    <text evidence="7">The sequence shown here is derived from an EMBL/GenBank/DDBJ whole genome shotgun (WGS) entry which is preliminary data.</text>
</comment>
<reference evidence="7 8" key="1">
    <citation type="journal article" date="2016" name="Nat. Commun.">
        <title>Thousands of microbial genomes shed light on interconnected biogeochemical processes in an aquifer system.</title>
        <authorList>
            <person name="Anantharaman K."/>
            <person name="Brown C.T."/>
            <person name="Hug L.A."/>
            <person name="Sharon I."/>
            <person name="Castelle C.J."/>
            <person name="Probst A.J."/>
            <person name="Thomas B.C."/>
            <person name="Singh A."/>
            <person name="Wilkins M.J."/>
            <person name="Karaoz U."/>
            <person name="Brodie E.L."/>
            <person name="Williams K.H."/>
            <person name="Hubbard S.S."/>
            <person name="Banfield J.F."/>
        </authorList>
    </citation>
    <scope>NUCLEOTIDE SEQUENCE [LARGE SCALE GENOMIC DNA]</scope>
</reference>
<protein>
    <recommendedName>
        <fullName evidence="6">O-antigen ligase-related domain-containing protein</fullName>
    </recommendedName>
</protein>
<proteinExistence type="predicted"/>
<feature type="transmembrane region" description="Helical" evidence="5">
    <location>
        <begin position="184"/>
        <end position="203"/>
    </location>
</feature>
<dbReference type="InterPro" id="IPR051533">
    <property type="entry name" value="WaaL-like"/>
</dbReference>
<dbReference type="PANTHER" id="PTHR37422:SF13">
    <property type="entry name" value="LIPOPOLYSACCHARIDE BIOSYNTHESIS PROTEIN PA4999-RELATED"/>
    <property type="match status" value="1"/>
</dbReference>
<dbReference type="GO" id="GO:0016020">
    <property type="term" value="C:membrane"/>
    <property type="evidence" value="ECO:0007669"/>
    <property type="project" value="UniProtKB-SubCell"/>
</dbReference>
<feature type="transmembrane region" description="Helical" evidence="5">
    <location>
        <begin position="215"/>
        <end position="245"/>
    </location>
</feature>
<comment type="subcellular location">
    <subcellularLocation>
        <location evidence="1">Membrane</location>
        <topology evidence="1">Multi-pass membrane protein</topology>
    </subcellularLocation>
</comment>
<feature type="transmembrane region" description="Helical" evidence="5">
    <location>
        <begin position="12"/>
        <end position="32"/>
    </location>
</feature>
<feature type="transmembrane region" description="Helical" evidence="5">
    <location>
        <begin position="287"/>
        <end position="310"/>
    </location>
</feature>
<feature type="transmembrane region" description="Helical" evidence="5">
    <location>
        <begin position="330"/>
        <end position="350"/>
    </location>
</feature>
<keyword evidence="3 5" id="KW-1133">Transmembrane helix</keyword>
<evidence type="ECO:0000256" key="4">
    <source>
        <dbReference type="ARBA" id="ARBA00023136"/>
    </source>
</evidence>
<keyword evidence="4 5" id="KW-0472">Membrane</keyword>
<name>A0A1F7GYT9_9BACT</name>
<gene>
    <name evidence="7" type="ORF">A3C25_05315</name>
</gene>